<dbReference type="Proteomes" id="UP000094236">
    <property type="component" value="Unassembled WGS sequence"/>
</dbReference>
<evidence type="ECO:0000256" key="5">
    <source>
        <dbReference type="SAM" id="MobiDB-lite"/>
    </source>
</evidence>
<evidence type="ECO:0000313" key="6">
    <source>
        <dbReference type="EMBL" id="ODV93991.1"/>
    </source>
</evidence>
<evidence type="ECO:0000256" key="1">
    <source>
        <dbReference type="ARBA" id="ARBA00004123"/>
    </source>
</evidence>
<evidence type="ECO:0000256" key="2">
    <source>
        <dbReference type="ARBA" id="ARBA00008186"/>
    </source>
</evidence>
<dbReference type="STRING" id="669874.A0A1E4TQF1"/>
<dbReference type="GO" id="GO:0003712">
    <property type="term" value="F:transcription coregulator activity"/>
    <property type="evidence" value="ECO:0007669"/>
    <property type="project" value="InterPro"/>
</dbReference>
<keyword evidence="4" id="KW-0804">Transcription</keyword>
<name>A0A1E4TQF1_PACTA</name>
<comment type="subcellular location">
    <subcellularLocation>
        <location evidence="1 4">Nucleus</location>
    </subcellularLocation>
</comment>
<keyword evidence="4" id="KW-0805">Transcription regulation</keyword>
<comment type="subunit">
    <text evidence="4">Component of the Mediator complex.</text>
</comment>
<feature type="region of interest" description="Disordered" evidence="5">
    <location>
        <begin position="97"/>
        <end position="120"/>
    </location>
</feature>
<dbReference type="GO" id="GO:0006357">
    <property type="term" value="P:regulation of transcription by RNA polymerase II"/>
    <property type="evidence" value="ECO:0007669"/>
    <property type="project" value="InterPro"/>
</dbReference>
<dbReference type="EMBL" id="KV454017">
    <property type="protein sequence ID" value="ODV93991.1"/>
    <property type="molecule type" value="Genomic_DNA"/>
</dbReference>
<dbReference type="Pfam" id="PF10280">
    <property type="entry name" value="Med11"/>
    <property type="match status" value="1"/>
</dbReference>
<evidence type="ECO:0000313" key="7">
    <source>
        <dbReference type="Proteomes" id="UP000094236"/>
    </source>
</evidence>
<dbReference type="AlphaFoldDB" id="A0A1E4TQF1"/>
<reference evidence="7" key="1">
    <citation type="submission" date="2016-05" db="EMBL/GenBank/DDBJ databases">
        <title>Comparative genomics of biotechnologically important yeasts.</title>
        <authorList>
            <consortium name="DOE Joint Genome Institute"/>
            <person name="Riley R."/>
            <person name="Haridas S."/>
            <person name="Wolfe K.H."/>
            <person name="Lopes M.R."/>
            <person name="Hittinger C.T."/>
            <person name="Goker M."/>
            <person name="Salamov A."/>
            <person name="Wisecaver J."/>
            <person name="Long T.M."/>
            <person name="Aerts A.L."/>
            <person name="Barry K."/>
            <person name="Choi C."/>
            <person name="Clum A."/>
            <person name="Coughlan A.Y."/>
            <person name="Deshpande S."/>
            <person name="Douglass A.P."/>
            <person name="Hanson S.J."/>
            <person name="Klenk H.-P."/>
            <person name="Labutti K."/>
            <person name="Lapidus A."/>
            <person name="Lindquist E."/>
            <person name="Lipzen A."/>
            <person name="Meier-Kolthoff J.P."/>
            <person name="Ohm R.A."/>
            <person name="Otillar R.P."/>
            <person name="Pangilinan J."/>
            <person name="Peng Y."/>
            <person name="Rokas A."/>
            <person name="Rosa C.A."/>
            <person name="Scheuner C."/>
            <person name="Sibirny A.A."/>
            <person name="Slot J.C."/>
            <person name="Stielow J.B."/>
            <person name="Sun H."/>
            <person name="Kurtzman C.P."/>
            <person name="Blackwell M."/>
            <person name="Grigoriev I.V."/>
            <person name="Jeffries T.W."/>
        </authorList>
    </citation>
    <scope>NUCLEOTIDE SEQUENCE [LARGE SCALE GENOMIC DNA]</scope>
    <source>
        <strain evidence="7">NRRL Y-2460</strain>
    </source>
</reference>
<dbReference type="GO" id="GO:0016592">
    <property type="term" value="C:mediator complex"/>
    <property type="evidence" value="ECO:0007669"/>
    <property type="project" value="InterPro"/>
</dbReference>
<keyword evidence="4" id="KW-0010">Activator</keyword>
<dbReference type="OrthoDB" id="5418434at2759"/>
<comment type="function">
    <text evidence="4">Component of the Mediator complex, a coactivator involved in the regulated transcription of nearly all RNA polymerase II-dependent genes. Mediator functions as a bridge to convey information from gene-specific regulatory proteins to the basal RNA polymerase II transcription machinery. Mediator is recruited to promoters by direct interactions with regulatory proteins and serves as a scaffold for the assembly of a functional pre-initiation complex with RNA polymerase II and the general transcription factors.</text>
</comment>
<sequence>MSTSQQKNLKYVEERLESLHEIDTKIVSLLDNLSNAILELKKGKELNSETLTRENDDVKTQFKENVCKFYSNLSDSSIGLRKEVKLLDNKISNNNGNGSSRIGSIGTGAKQEDNKDGLGDDGDEVTILPININKKAVWMGEWKLNQEVAILRELLQTAVPKDQNNVAVKEEDVDSDIAME</sequence>
<accession>A0A1E4TQF1</accession>
<organism evidence="6 7">
    <name type="scientific">Pachysolen tannophilus NRRL Y-2460</name>
    <dbReference type="NCBI Taxonomy" id="669874"/>
    <lineage>
        <taxon>Eukaryota</taxon>
        <taxon>Fungi</taxon>
        <taxon>Dikarya</taxon>
        <taxon>Ascomycota</taxon>
        <taxon>Saccharomycotina</taxon>
        <taxon>Pichiomycetes</taxon>
        <taxon>Pachysolenaceae</taxon>
        <taxon>Pachysolen</taxon>
    </lineage>
</organism>
<proteinExistence type="inferred from homology"/>
<dbReference type="InterPro" id="IPR019404">
    <property type="entry name" value="Mediator_Med11"/>
</dbReference>
<gene>
    <name evidence="4" type="primary">MED11</name>
    <name evidence="6" type="ORF">PACTADRAFT_35732</name>
</gene>
<comment type="similarity">
    <text evidence="2 4">Belongs to the Mediator complex subunit 11 family.</text>
</comment>
<evidence type="ECO:0000256" key="3">
    <source>
        <dbReference type="ARBA" id="ARBA00023242"/>
    </source>
</evidence>
<evidence type="ECO:0000256" key="4">
    <source>
        <dbReference type="RuleBase" id="RU364147"/>
    </source>
</evidence>
<dbReference type="Gene3D" id="1.10.287.3490">
    <property type="match status" value="1"/>
</dbReference>
<keyword evidence="7" id="KW-1185">Reference proteome</keyword>
<keyword evidence="3 4" id="KW-0539">Nucleus</keyword>
<protein>
    <recommendedName>
        <fullName evidence="4">Mediator of RNA polymerase II transcription subunit 11</fullName>
    </recommendedName>
    <alternativeName>
        <fullName evidence="4">Mediator complex subunit 11</fullName>
    </alternativeName>
</protein>